<dbReference type="InterPro" id="IPR002937">
    <property type="entry name" value="Amino_oxidase"/>
</dbReference>
<reference evidence="3 4" key="1">
    <citation type="journal article" date="2014" name="Proc. Natl. Acad. Sci. U.S.A.">
        <title>Trajectory and genomic determinants of fungal-pathogen speciation and host adaptation.</title>
        <authorList>
            <person name="Hu X."/>
            <person name="Xiao G."/>
            <person name="Zheng P."/>
            <person name="Shang Y."/>
            <person name="Su Y."/>
            <person name="Zhang X."/>
            <person name="Liu X."/>
            <person name="Zhan S."/>
            <person name="St Leger R.J."/>
            <person name="Wang C."/>
        </authorList>
    </citation>
    <scope>NUCLEOTIDE SEQUENCE [LARGE SCALE GENOMIC DNA]</scope>
    <source>
        <strain evidence="3 4">ARSEF 1941</strain>
    </source>
</reference>
<dbReference type="AlphaFoldDB" id="A0A0B2WTF6"/>
<keyword evidence="4" id="KW-1185">Reference proteome</keyword>
<dbReference type="SUPFAM" id="SSF51905">
    <property type="entry name" value="FAD/NAD(P)-binding domain"/>
    <property type="match status" value="1"/>
</dbReference>
<keyword evidence="1" id="KW-0812">Transmembrane</keyword>
<feature type="transmembrane region" description="Helical" evidence="1">
    <location>
        <begin position="20"/>
        <end position="36"/>
    </location>
</feature>
<accession>A0A0B2WTF6</accession>
<dbReference type="OrthoDB" id="5977668at2759"/>
<dbReference type="PANTHER" id="PTHR42923:SF42">
    <property type="entry name" value="AMINE OXIDASE DOMAIN-CONTAINING PROTEIN"/>
    <property type="match status" value="1"/>
</dbReference>
<dbReference type="InterPro" id="IPR036188">
    <property type="entry name" value="FAD/NAD-bd_sf"/>
</dbReference>
<dbReference type="Proteomes" id="UP000030816">
    <property type="component" value="Unassembled WGS sequence"/>
</dbReference>
<gene>
    <name evidence="3" type="ORF">MAM_04905</name>
</gene>
<feature type="domain" description="Amine oxidase" evidence="2">
    <location>
        <begin position="245"/>
        <end position="347"/>
    </location>
</feature>
<keyword evidence="1" id="KW-1133">Transmembrane helix</keyword>
<evidence type="ECO:0000313" key="4">
    <source>
        <dbReference type="Proteomes" id="UP000030816"/>
    </source>
</evidence>
<dbReference type="PANTHER" id="PTHR42923">
    <property type="entry name" value="PROTOPORPHYRINOGEN OXIDASE"/>
    <property type="match status" value="1"/>
</dbReference>
<dbReference type="RefSeq" id="XP_040678374.1">
    <property type="nucleotide sequence ID" value="XM_040823703.1"/>
</dbReference>
<dbReference type="Pfam" id="PF01593">
    <property type="entry name" value="Amino_oxidase"/>
    <property type="match status" value="1"/>
</dbReference>
<evidence type="ECO:0000259" key="2">
    <source>
        <dbReference type="Pfam" id="PF01593"/>
    </source>
</evidence>
<dbReference type="Gene3D" id="3.50.50.60">
    <property type="entry name" value="FAD/NAD(P)-binding domain"/>
    <property type="match status" value="2"/>
</dbReference>
<dbReference type="InterPro" id="IPR050464">
    <property type="entry name" value="Zeta_carotene_desat/Oxidored"/>
</dbReference>
<keyword evidence="1" id="KW-0472">Membrane</keyword>
<dbReference type="STRING" id="1081103.A0A0B2WTF6"/>
<protein>
    <recommendedName>
        <fullName evidence="2">Amine oxidase domain-containing protein</fullName>
    </recommendedName>
</protein>
<feature type="transmembrane region" description="Helical" evidence="1">
    <location>
        <begin position="163"/>
        <end position="181"/>
    </location>
</feature>
<dbReference type="GeneID" id="63739360"/>
<dbReference type="GO" id="GO:0016491">
    <property type="term" value="F:oxidoreductase activity"/>
    <property type="evidence" value="ECO:0007669"/>
    <property type="project" value="InterPro"/>
</dbReference>
<dbReference type="HOGENOM" id="CLU_028123_3_1_1"/>
<evidence type="ECO:0000313" key="3">
    <source>
        <dbReference type="EMBL" id="KHN97308.1"/>
    </source>
</evidence>
<dbReference type="Gene3D" id="3.90.660.20">
    <property type="entry name" value="Protoporphyrinogen oxidase, mitochondrial, domain 2"/>
    <property type="match status" value="1"/>
</dbReference>
<dbReference type="EMBL" id="AZHE01000011">
    <property type="protein sequence ID" value="KHN97308.1"/>
    <property type="molecule type" value="Genomic_DNA"/>
</dbReference>
<comment type="caution">
    <text evidence="3">The sequence shown here is derived from an EMBL/GenBank/DDBJ whole genome shotgun (WGS) entry which is preliminary data.</text>
</comment>
<proteinExistence type="predicted"/>
<organism evidence="3 4">
    <name type="scientific">Metarhizium album (strain ARSEF 1941)</name>
    <dbReference type="NCBI Taxonomy" id="1081103"/>
    <lineage>
        <taxon>Eukaryota</taxon>
        <taxon>Fungi</taxon>
        <taxon>Dikarya</taxon>
        <taxon>Ascomycota</taxon>
        <taxon>Pezizomycotina</taxon>
        <taxon>Sordariomycetes</taxon>
        <taxon>Hypocreomycetidae</taxon>
        <taxon>Hypocreales</taxon>
        <taxon>Clavicipitaceae</taxon>
        <taxon>Metarhizium</taxon>
    </lineage>
</organism>
<sequence length="510" mass="56122">MRQSQLQTEAADSSHHRSRVAIIGTGLAGLTTAYLVHHDQRKRYDVTLFEQADTLSLDAASVTLNNAKTGERERVDLPPRSFCRGYYKNLCRMYEHLGIGFQRIRLIWVYTKSSSTWQTEPTAEPRRADAMPGTYFTYNRRLHELLLLSPDFWHSSLRRILHTFYLAICHLWFLMACFLLRPRTSRPEPCLDAAAAAAAASAAGKSPSGCETLQQYLHRIRLPHQYYVYYLLPVLSVICSCSHAEMLDFPASDVVSFVKGSFLRKTFVPQGGVNRVQSTLSKGIKDVRLGARVTQVARVGQQGVLVRWQQTNDGGSGSRSAEDVFDRVVLAVSPNAAATIFSPSRCTLSVIPTAPVTSSILAPPSGDVSVAGAPSGGACSYRLGDAQVMEFRTTFHGGAAQSESSHFLRSGVVIRTSPSACIAEAERKGVLHVSRFTRTLRTTRSRGMVQRVMGGKGTWAPGDEEVWVNGKDNVWIVGSWCWDGLVLLEGCVVSAMKVAEDFGVGVPWSE</sequence>
<dbReference type="Pfam" id="PF13450">
    <property type="entry name" value="NAD_binding_8"/>
    <property type="match status" value="1"/>
</dbReference>
<evidence type="ECO:0000256" key="1">
    <source>
        <dbReference type="SAM" id="Phobius"/>
    </source>
</evidence>
<name>A0A0B2WTF6_METAS</name>